<keyword evidence="4" id="KW-1185">Reference proteome</keyword>
<comment type="caution">
    <text evidence="3">The sequence shown here is derived from an EMBL/GenBank/DDBJ whole genome shotgun (WGS) entry which is preliminary data.</text>
</comment>
<gene>
    <name evidence="3" type="ORF">K493DRAFT_411332</name>
</gene>
<dbReference type="PANTHER" id="PTHR14374:SF0">
    <property type="entry name" value="TRAFFICKING PROTEIN PARTICLE COMPLEX SUBUNIT 11"/>
    <property type="match status" value="1"/>
</dbReference>
<accession>A0A1Y1XKV5</accession>
<evidence type="ECO:0000313" key="3">
    <source>
        <dbReference type="EMBL" id="ORX86390.1"/>
    </source>
</evidence>
<sequence>MLASTITPLQPIHPTNPQSADEGTQDSLATEKKFDHTTLIIELLTKSYEQFKKYKNARIALFLASEIAKSYFEGGKFEMALKRIGKRIRAQSSPPSSIALLFVTLNIEMRESYQRKLVEILLQQVDNQQLPIIIDLNQMNTFVHFGIQFERGNAYVGVPVKFQVTATTSCPLPSEISSLHLVFNDSTFDYHFHHLSNEASELKGSVWIDVKDALQKDADNGLAWEKELALNYPLTGHDETFKIAKWLPVDNISDETGRFVTLEEVEDHSTLRVTHRKPKMDMNTECEQVALLDEALPVDATIISHEEHKAQATLTAEIKAGADQRLGDMRETVQIEFQQPFQTEFKIKSLALTDLDVCDIDFQVASKEHYDIVDLQPPSHERRQHCSVFNCNHLLLLEIVDITAQKESVEIGHIENAWKRRQPHPTLKENLFHTVLTVPHIGLTQSPLNITLDAPTKIYIATQFVFISIIGNTSSKMHELVAILDASNNLIFSDYKQYLVRLLPLSTTKLRFNEYALAPGKLTVPKLRLVEPGCENEGVSLNNEELAIFVKPAPATMDV</sequence>
<reference evidence="3 4" key="1">
    <citation type="submission" date="2016-07" db="EMBL/GenBank/DDBJ databases">
        <title>Pervasive Adenine N6-methylation of Active Genes in Fungi.</title>
        <authorList>
            <consortium name="DOE Joint Genome Institute"/>
            <person name="Mondo S.J."/>
            <person name="Dannebaum R.O."/>
            <person name="Kuo R.C."/>
            <person name="Labutti K."/>
            <person name="Haridas S."/>
            <person name="Kuo A."/>
            <person name="Salamov A."/>
            <person name="Ahrendt S.R."/>
            <person name="Lipzen A."/>
            <person name="Sullivan W."/>
            <person name="Andreopoulos W.B."/>
            <person name="Clum A."/>
            <person name="Lindquist E."/>
            <person name="Daum C."/>
            <person name="Ramamoorthy G.K."/>
            <person name="Gryganskyi A."/>
            <person name="Culley D."/>
            <person name="Magnuson J.K."/>
            <person name="James T.Y."/>
            <person name="O'Malley M.A."/>
            <person name="Stajich J.E."/>
            <person name="Spatafora J.W."/>
            <person name="Visel A."/>
            <person name="Grigoriev I.V."/>
        </authorList>
    </citation>
    <scope>NUCLEOTIDE SEQUENCE [LARGE SCALE GENOMIC DNA]</scope>
    <source>
        <strain evidence="3 4">CBS 931.73</strain>
    </source>
</reference>
<dbReference type="Proteomes" id="UP000193498">
    <property type="component" value="Unassembled WGS sequence"/>
</dbReference>
<dbReference type="OrthoDB" id="6278596at2759"/>
<dbReference type="STRING" id="1314790.A0A1Y1XKV5"/>
<dbReference type="PANTHER" id="PTHR14374">
    <property type="entry name" value="FOIE GRAS"/>
    <property type="match status" value="1"/>
</dbReference>
<organism evidence="3 4">
    <name type="scientific">Basidiobolus meristosporus CBS 931.73</name>
    <dbReference type="NCBI Taxonomy" id="1314790"/>
    <lineage>
        <taxon>Eukaryota</taxon>
        <taxon>Fungi</taxon>
        <taxon>Fungi incertae sedis</taxon>
        <taxon>Zoopagomycota</taxon>
        <taxon>Entomophthoromycotina</taxon>
        <taxon>Basidiobolomycetes</taxon>
        <taxon>Basidiobolales</taxon>
        <taxon>Basidiobolaceae</taxon>
        <taxon>Basidiobolus</taxon>
    </lineage>
</organism>
<dbReference type="EMBL" id="MCFE01000570">
    <property type="protein sequence ID" value="ORX86390.1"/>
    <property type="molecule type" value="Genomic_DNA"/>
</dbReference>
<feature type="domain" description="Trafficking protein particle complex subunit 11" evidence="2">
    <location>
        <begin position="21"/>
        <end position="82"/>
    </location>
</feature>
<dbReference type="InParanoid" id="A0A1Y1XKV5"/>
<evidence type="ECO:0000256" key="1">
    <source>
        <dbReference type="SAM" id="MobiDB-lite"/>
    </source>
</evidence>
<protein>
    <recommendedName>
        <fullName evidence="2">Trafficking protein particle complex subunit 11 domain-containing protein</fullName>
    </recommendedName>
</protein>
<evidence type="ECO:0000313" key="4">
    <source>
        <dbReference type="Proteomes" id="UP000193498"/>
    </source>
</evidence>
<name>A0A1Y1XKV5_9FUNG</name>
<feature type="region of interest" description="Disordered" evidence="1">
    <location>
        <begin position="1"/>
        <end position="26"/>
    </location>
</feature>
<dbReference type="Pfam" id="PF11817">
    <property type="entry name" value="Foie-gras_1"/>
    <property type="match status" value="1"/>
</dbReference>
<dbReference type="InterPro" id="IPR021773">
    <property type="entry name" value="TPC11"/>
</dbReference>
<evidence type="ECO:0000259" key="2">
    <source>
        <dbReference type="Pfam" id="PF11817"/>
    </source>
</evidence>
<proteinExistence type="predicted"/>
<dbReference type="AlphaFoldDB" id="A0A1Y1XKV5"/>